<evidence type="ECO:0000256" key="4">
    <source>
        <dbReference type="ARBA" id="ARBA00022598"/>
    </source>
</evidence>
<feature type="active site" description="Nucleophile" evidence="9">
    <location>
        <position position="326"/>
    </location>
</feature>
<protein>
    <recommendedName>
        <fullName evidence="9">Hydrogenobyrinate a,c-diamide synthase</fullName>
        <ecNumber evidence="9">6.3.5.9</ecNumber>
    </recommendedName>
    <alternativeName>
        <fullName evidence="9">Hydrogenobyrinic acid a,c-diamide synthase</fullName>
    </alternativeName>
</protein>
<evidence type="ECO:0000256" key="5">
    <source>
        <dbReference type="ARBA" id="ARBA00022741"/>
    </source>
</evidence>
<dbReference type="PANTHER" id="PTHR43873">
    <property type="entry name" value="COBYRINATE A,C-DIAMIDE SYNTHASE"/>
    <property type="match status" value="1"/>
</dbReference>
<dbReference type="GO" id="GO:0009236">
    <property type="term" value="P:cobalamin biosynthetic process"/>
    <property type="evidence" value="ECO:0007669"/>
    <property type="project" value="UniProtKB-UniRule"/>
</dbReference>
<feature type="domain" description="CobQ/CobB/MinD/ParA nucleotide binding" evidence="10">
    <location>
        <begin position="5"/>
        <end position="187"/>
    </location>
</feature>
<comment type="function">
    <text evidence="9">Catalyzes the ATP-dependent amidation of the two carboxylate groups at positions a and c of hydrogenobyrinate, using either L-glutamine or ammonia as the nitrogen source.</text>
</comment>
<evidence type="ECO:0000313" key="13">
    <source>
        <dbReference type="Proteomes" id="UP000187344"/>
    </source>
</evidence>
<dbReference type="GO" id="GO:0042242">
    <property type="term" value="F:cobyrinic acid a,c-diamide synthase activity"/>
    <property type="evidence" value="ECO:0007669"/>
    <property type="project" value="InterPro"/>
</dbReference>
<comment type="cofactor">
    <cofactor evidence="1 9">
        <name>Mg(2+)</name>
        <dbReference type="ChEBI" id="CHEBI:18420"/>
    </cofactor>
</comment>
<comment type="domain">
    <text evidence="9">Comprises of two domains. The C-terminal domain contains the binding site for glutamine and catalyzes the hydrolysis of this substrate to glutamate and ammonia. The N-terminal domain is anticipated to bind ATP and hydrogenobyrinate and catalyzes the ultimate synthesis of the diamide product. The ammonia produced via the glutaminase domain is probably translocated to the adjacent domain via a molecular tunnel, where it reacts with an activated intermediate.</text>
</comment>
<sequence length="432" mass="47135">MNGFMVSAANSGAGKTVITLALMRALKEMGLTVAPRKAGPDFIDPAFHKAATGEDSYNLDCWAMRDALIRNIDFTDNSEQKFIVVEGMMGLYDGAINGEGSSAELARLLDLPVFFVVDVTSQSHSVAALVKGFAEFMPKLRFAGIILNKIGSPRHEAMLRAALQPLDIPVIGAVYRNNALTLPSRHLGLVQASERTDLYDFIGKAAEIIKESVDLEEMIALSTSNGVKVASATIDYIPPLGQRIAVSRDDAFRFSYPHLLDGWRKAGAEITFFSPLANEAPDKDCDSIYLCGGYPELFAGKLATAEKFKKAMSNMAKAGKTIYGECGGYMTLGETLEDSEGVKHPMLGLLPLNTSFKQKKLHLGYRRLVPEGEFFGKTRFRGHEFHYASIVDEKVSTPLFKAYDALDNSLGARGMRINNVAGSFIHLIDIEG</sequence>
<dbReference type="OrthoDB" id="9764035at2"/>
<dbReference type="EMBL" id="LXYT01000003">
    <property type="protein sequence ID" value="OLY42683.1"/>
    <property type="molecule type" value="Genomic_DNA"/>
</dbReference>
<accession>A0A1R0F6T6</accession>
<dbReference type="Gene3D" id="3.40.50.300">
    <property type="entry name" value="P-loop containing nucleotide triphosphate hydrolases"/>
    <property type="match status" value="2"/>
</dbReference>
<evidence type="ECO:0000256" key="1">
    <source>
        <dbReference type="ARBA" id="ARBA00001946"/>
    </source>
</evidence>
<comment type="similarity">
    <text evidence="9">Belongs to the CobB/CbiA family.</text>
</comment>
<dbReference type="InterPro" id="IPR004484">
    <property type="entry name" value="CbiA/CobB_synth"/>
</dbReference>
<dbReference type="SUPFAM" id="SSF52317">
    <property type="entry name" value="Class I glutamine amidotransferase-like"/>
    <property type="match status" value="1"/>
</dbReference>
<evidence type="ECO:0000256" key="7">
    <source>
        <dbReference type="ARBA" id="ARBA00022842"/>
    </source>
</evidence>
<proteinExistence type="inferred from homology"/>
<reference evidence="12 13" key="1">
    <citation type="submission" date="2016-12" db="EMBL/GenBank/DDBJ databases">
        <title>Comparative genomics of Bartonella apis.</title>
        <authorList>
            <person name="Engel P."/>
        </authorList>
    </citation>
    <scope>NUCLEOTIDE SEQUENCE [LARGE SCALE GENOMIC DNA]</scope>
    <source>
        <strain evidence="12 13">PEB0149</strain>
    </source>
</reference>
<dbReference type="PANTHER" id="PTHR43873:SF1">
    <property type="entry name" value="COBYRINATE A,C-DIAMIDE SYNTHASE"/>
    <property type="match status" value="1"/>
</dbReference>
<dbReference type="NCBIfam" id="TIGR00379">
    <property type="entry name" value="cobB"/>
    <property type="match status" value="1"/>
</dbReference>
<feature type="site" description="Increases nucleophilicity of active site Cys" evidence="9">
    <location>
        <position position="426"/>
    </location>
</feature>
<dbReference type="HAMAP" id="MF_00027">
    <property type="entry name" value="CobB_CbiA"/>
    <property type="match status" value="1"/>
</dbReference>
<dbReference type="CDD" id="cd05388">
    <property type="entry name" value="CobB_N"/>
    <property type="match status" value="1"/>
</dbReference>
<dbReference type="InterPro" id="IPR002586">
    <property type="entry name" value="CobQ/CobB/MinD/ParA_Nub-bd_dom"/>
</dbReference>
<dbReference type="AlphaFoldDB" id="A0A1R0F6T6"/>
<evidence type="ECO:0000259" key="11">
    <source>
        <dbReference type="Pfam" id="PF07685"/>
    </source>
</evidence>
<dbReference type="GO" id="GO:0043802">
    <property type="term" value="F:hydrogenobyrinic acid a,c-diamide synthase (glutamine-hydrolysing) activity"/>
    <property type="evidence" value="ECO:0007669"/>
    <property type="project" value="UniProtKB-UniRule"/>
</dbReference>
<dbReference type="Pfam" id="PF07685">
    <property type="entry name" value="GATase_3"/>
    <property type="match status" value="1"/>
</dbReference>
<dbReference type="Proteomes" id="UP000187344">
    <property type="component" value="Unassembled WGS sequence"/>
</dbReference>
<comment type="similarity">
    <text evidence="2">Belongs to the CobB/CobQ family. CobQ subfamily.</text>
</comment>
<keyword evidence="4 9" id="KW-0436">Ligase</keyword>
<dbReference type="EC" id="6.3.5.9" evidence="9"/>
<evidence type="ECO:0000256" key="8">
    <source>
        <dbReference type="ARBA" id="ARBA00022962"/>
    </source>
</evidence>
<dbReference type="RefSeq" id="WP_075870534.1">
    <property type="nucleotide sequence ID" value="NZ_LXYT01000003.1"/>
</dbReference>
<name>A0A1R0F6T6_9HYPH</name>
<keyword evidence="7 9" id="KW-0460">Magnesium</keyword>
<dbReference type="InterPro" id="IPR029062">
    <property type="entry name" value="Class_I_gatase-like"/>
</dbReference>
<evidence type="ECO:0000256" key="2">
    <source>
        <dbReference type="ARBA" id="ARBA00006205"/>
    </source>
</evidence>
<keyword evidence="8 9" id="KW-0315">Glutamine amidotransferase</keyword>
<comment type="caution">
    <text evidence="12">The sequence shown here is derived from an EMBL/GenBank/DDBJ whole genome shotgun (WGS) entry which is preliminary data.</text>
</comment>
<dbReference type="NCBIfam" id="NF002204">
    <property type="entry name" value="PRK01077.1"/>
    <property type="match status" value="1"/>
</dbReference>
<dbReference type="Pfam" id="PF01656">
    <property type="entry name" value="CbiA"/>
    <property type="match status" value="1"/>
</dbReference>
<comment type="pathway">
    <text evidence="9">Cofactor biosynthesis; adenosylcobalamin biosynthesis; cob(II)yrinate a,c-diamide from precorrin-2 (aerobic route): step 9/10.</text>
</comment>
<keyword evidence="3 9" id="KW-0169">Cobalamin biosynthesis</keyword>
<evidence type="ECO:0000256" key="9">
    <source>
        <dbReference type="HAMAP-Rule" id="MF_00027"/>
    </source>
</evidence>
<dbReference type="UniPathway" id="UPA00148">
    <property type="reaction ID" value="UER00220"/>
</dbReference>
<evidence type="ECO:0000313" key="12">
    <source>
        <dbReference type="EMBL" id="OLY42683.1"/>
    </source>
</evidence>
<dbReference type="InterPro" id="IPR027417">
    <property type="entry name" value="P-loop_NTPase"/>
</dbReference>
<keyword evidence="5 9" id="KW-0547">Nucleotide-binding</keyword>
<dbReference type="SUPFAM" id="SSF52540">
    <property type="entry name" value="P-loop containing nucleoside triphosphate hydrolases"/>
    <property type="match status" value="1"/>
</dbReference>
<gene>
    <name evidence="9" type="primary">cobB</name>
    <name evidence="12" type="ORF">PEB0149_000890</name>
</gene>
<dbReference type="InterPro" id="IPR011698">
    <property type="entry name" value="GATase_3"/>
</dbReference>
<comment type="miscellaneous">
    <text evidence="9">The a and c carboxylates of hydrogenobyrinate are activated for nucleophilic attack via formation of a phosphorylated intermediate by ATP. CobB catalyzes first the amidation of the c-carboxylate, and then that of the a-carboxylate.</text>
</comment>
<dbReference type="PROSITE" id="PS51274">
    <property type="entry name" value="GATASE_COBBQ"/>
    <property type="match status" value="1"/>
</dbReference>
<comment type="catalytic activity">
    <reaction evidence="9">
        <text>hydrogenobyrinate + 2 L-glutamine + 2 ATP + 2 H2O = hydrogenobyrinate a,c-diamide + 2 L-glutamate + 2 ADP + 2 phosphate + 2 H(+)</text>
        <dbReference type="Rhea" id="RHEA:12544"/>
        <dbReference type="ChEBI" id="CHEBI:15377"/>
        <dbReference type="ChEBI" id="CHEBI:15378"/>
        <dbReference type="ChEBI" id="CHEBI:29985"/>
        <dbReference type="ChEBI" id="CHEBI:30616"/>
        <dbReference type="ChEBI" id="CHEBI:43474"/>
        <dbReference type="ChEBI" id="CHEBI:58359"/>
        <dbReference type="ChEBI" id="CHEBI:77873"/>
        <dbReference type="ChEBI" id="CHEBI:77874"/>
        <dbReference type="ChEBI" id="CHEBI:456216"/>
        <dbReference type="EC" id="6.3.5.9"/>
    </reaction>
</comment>
<dbReference type="Gene3D" id="3.40.50.880">
    <property type="match status" value="1"/>
</dbReference>
<organism evidence="12 13">
    <name type="scientific">Bartonella apis</name>
    <dbReference type="NCBI Taxonomy" id="1686310"/>
    <lineage>
        <taxon>Bacteria</taxon>
        <taxon>Pseudomonadati</taxon>
        <taxon>Pseudomonadota</taxon>
        <taxon>Alphaproteobacteria</taxon>
        <taxon>Hyphomicrobiales</taxon>
        <taxon>Bartonellaceae</taxon>
        <taxon>Bartonella</taxon>
    </lineage>
</organism>
<evidence type="ECO:0000256" key="6">
    <source>
        <dbReference type="ARBA" id="ARBA00022840"/>
    </source>
</evidence>
<feature type="domain" description="CobB/CobQ-like glutamine amidotransferase" evidence="11">
    <location>
        <begin position="243"/>
        <end position="428"/>
    </location>
</feature>
<keyword evidence="13" id="KW-1185">Reference proteome</keyword>
<evidence type="ECO:0000256" key="3">
    <source>
        <dbReference type="ARBA" id="ARBA00022573"/>
    </source>
</evidence>
<dbReference type="GO" id="GO:0005524">
    <property type="term" value="F:ATP binding"/>
    <property type="evidence" value="ECO:0007669"/>
    <property type="project" value="UniProtKB-UniRule"/>
</dbReference>
<evidence type="ECO:0000259" key="10">
    <source>
        <dbReference type="Pfam" id="PF01656"/>
    </source>
</evidence>
<keyword evidence="6 9" id="KW-0067">ATP-binding</keyword>